<dbReference type="GO" id="GO:0006281">
    <property type="term" value="P:DNA repair"/>
    <property type="evidence" value="ECO:0007669"/>
    <property type="project" value="TreeGrafter"/>
</dbReference>
<gene>
    <name evidence="1" type="ORF">A2777_05790</name>
</gene>
<dbReference type="InterPro" id="IPR036412">
    <property type="entry name" value="HAD-like_sf"/>
</dbReference>
<dbReference type="InterPro" id="IPR006439">
    <property type="entry name" value="HAD-SF_hydro_IA"/>
</dbReference>
<reference evidence="1 2" key="1">
    <citation type="journal article" date="2016" name="Nat. Commun.">
        <title>Thousands of microbial genomes shed light on interconnected biogeochemical processes in an aquifer system.</title>
        <authorList>
            <person name="Anantharaman K."/>
            <person name="Brown C.T."/>
            <person name="Hug L.A."/>
            <person name="Sharon I."/>
            <person name="Castelle C.J."/>
            <person name="Probst A.J."/>
            <person name="Thomas B.C."/>
            <person name="Singh A."/>
            <person name="Wilkins M.J."/>
            <person name="Karaoz U."/>
            <person name="Brodie E.L."/>
            <person name="Williams K.H."/>
            <person name="Hubbard S.S."/>
            <person name="Banfield J.F."/>
        </authorList>
    </citation>
    <scope>NUCLEOTIDE SEQUENCE [LARGE SCALE GENOMIC DNA]</scope>
</reference>
<dbReference type="PANTHER" id="PTHR43434:SF1">
    <property type="entry name" value="PHOSPHOGLYCOLATE PHOSPHATASE"/>
    <property type="match status" value="1"/>
</dbReference>
<dbReference type="Pfam" id="PF13419">
    <property type="entry name" value="HAD_2"/>
    <property type="match status" value="1"/>
</dbReference>
<accession>A0A1F5Z279</accession>
<protein>
    <recommendedName>
        <fullName evidence="3">HAD family hydrolase</fullName>
    </recommendedName>
</protein>
<evidence type="ECO:0008006" key="3">
    <source>
        <dbReference type="Google" id="ProtNLM"/>
    </source>
</evidence>
<dbReference type="InterPro" id="IPR050155">
    <property type="entry name" value="HAD-like_hydrolase_sf"/>
</dbReference>
<dbReference type="SFLD" id="SFLDS00003">
    <property type="entry name" value="Haloacid_Dehalogenase"/>
    <property type="match status" value="1"/>
</dbReference>
<dbReference type="PANTHER" id="PTHR43434">
    <property type="entry name" value="PHOSPHOGLYCOLATE PHOSPHATASE"/>
    <property type="match status" value="1"/>
</dbReference>
<dbReference type="AlphaFoldDB" id="A0A1F5Z279"/>
<dbReference type="EMBL" id="MFJF01000015">
    <property type="protein sequence ID" value="OGG06463.1"/>
    <property type="molecule type" value="Genomic_DNA"/>
</dbReference>
<proteinExistence type="predicted"/>
<comment type="caution">
    <text evidence="1">The sequence shown here is derived from an EMBL/GenBank/DDBJ whole genome shotgun (WGS) entry which is preliminary data.</text>
</comment>
<dbReference type="InterPro" id="IPR023214">
    <property type="entry name" value="HAD_sf"/>
</dbReference>
<dbReference type="Gene3D" id="3.40.50.1000">
    <property type="entry name" value="HAD superfamily/HAD-like"/>
    <property type="match status" value="1"/>
</dbReference>
<organism evidence="1 2">
    <name type="scientific">Candidatus Gottesmanbacteria bacterium RIFCSPHIGHO2_01_FULL_40_15</name>
    <dbReference type="NCBI Taxonomy" id="1798376"/>
    <lineage>
        <taxon>Bacteria</taxon>
        <taxon>Candidatus Gottesmaniibacteriota</taxon>
    </lineage>
</organism>
<evidence type="ECO:0000313" key="2">
    <source>
        <dbReference type="Proteomes" id="UP000177354"/>
    </source>
</evidence>
<sequence>MNRVKAVFFDFDGTIFTLKMDWLNLKNNIISEFGLKISAESNFMNNIYDLKNDKKKSQILARITFEELKGVENGKPDHGSIDFINFCRKKKYKLGVVSRNSRKAILSGLGKMRLSEIPVIGREDVRKLKPHPEGLIKMMSMLSVYRNECIYIGNDAVSDRRFAENAKVKFIHLKSWNEIKINCRSWN</sequence>
<dbReference type="CDD" id="cd01427">
    <property type="entry name" value="HAD_like"/>
    <property type="match status" value="1"/>
</dbReference>
<dbReference type="NCBIfam" id="TIGR01549">
    <property type="entry name" value="HAD-SF-IA-v1"/>
    <property type="match status" value="1"/>
</dbReference>
<name>A0A1F5Z279_9BACT</name>
<evidence type="ECO:0000313" key="1">
    <source>
        <dbReference type="EMBL" id="OGG06463.1"/>
    </source>
</evidence>
<dbReference type="SUPFAM" id="SSF56784">
    <property type="entry name" value="HAD-like"/>
    <property type="match status" value="1"/>
</dbReference>
<dbReference type="Proteomes" id="UP000177354">
    <property type="component" value="Unassembled WGS sequence"/>
</dbReference>
<dbReference type="SFLD" id="SFLDG01129">
    <property type="entry name" value="C1.5:_HAD__Beta-PGM__Phosphata"/>
    <property type="match status" value="1"/>
</dbReference>
<dbReference type="InterPro" id="IPR041492">
    <property type="entry name" value="HAD_2"/>
</dbReference>
<dbReference type="GO" id="GO:0008967">
    <property type="term" value="F:phosphoglycolate phosphatase activity"/>
    <property type="evidence" value="ECO:0007669"/>
    <property type="project" value="TreeGrafter"/>
</dbReference>
<dbReference type="Gene3D" id="1.10.150.730">
    <property type="match status" value="1"/>
</dbReference>